<proteinExistence type="predicted"/>
<sequence length="24" mass="3007">MNYRERPGFLQLLGFPFHHYCFSF</sequence>
<dbReference type="AlphaFoldDB" id="A0A0E9T7V4"/>
<dbReference type="EMBL" id="GBXM01059759">
    <property type="protein sequence ID" value="JAH48818.1"/>
    <property type="molecule type" value="Transcribed_RNA"/>
</dbReference>
<organism evidence="1">
    <name type="scientific">Anguilla anguilla</name>
    <name type="common">European freshwater eel</name>
    <name type="synonym">Muraena anguilla</name>
    <dbReference type="NCBI Taxonomy" id="7936"/>
    <lineage>
        <taxon>Eukaryota</taxon>
        <taxon>Metazoa</taxon>
        <taxon>Chordata</taxon>
        <taxon>Craniata</taxon>
        <taxon>Vertebrata</taxon>
        <taxon>Euteleostomi</taxon>
        <taxon>Actinopterygii</taxon>
        <taxon>Neopterygii</taxon>
        <taxon>Teleostei</taxon>
        <taxon>Anguilliformes</taxon>
        <taxon>Anguillidae</taxon>
        <taxon>Anguilla</taxon>
    </lineage>
</organism>
<name>A0A0E9T7V4_ANGAN</name>
<accession>A0A0E9T7V4</accession>
<protein>
    <submittedName>
        <fullName evidence="1">Uncharacterized protein</fullName>
    </submittedName>
</protein>
<reference evidence="1" key="2">
    <citation type="journal article" date="2015" name="Fish Shellfish Immunol.">
        <title>Early steps in the European eel (Anguilla anguilla)-Vibrio vulnificus interaction in the gills: Role of the RtxA13 toxin.</title>
        <authorList>
            <person name="Callol A."/>
            <person name="Pajuelo D."/>
            <person name="Ebbesson L."/>
            <person name="Teles M."/>
            <person name="MacKenzie S."/>
            <person name="Amaro C."/>
        </authorList>
    </citation>
    <scope>NUCLEOTIDE SEQUENCE</scope>
</reference>
<evidence type="ECO:0000313" key="1">
    <source>
        <dbReference type="EMBL" id="JAH48818.1"/>
    </source>
</evidence>
<reference evidence="1" key="1">
    <citation type="submission" date="2014-11" db="EMBL/GenBank/DDBJ databases">
        <authorList>
            <person name="Amaro Gonzalez C."/>
        </authorList>
    </citation>
    <scope>NUCLEOTIDE SEQUENCE</scope>
</reference>